<evidence type="ECO:0000256" key="1">
    <source>
        <dbReference type="SAM" id="MobiDB-lite"/>
    </source>
</evidence>
<feature type="region of interest" description="Disordered" evidence="1">
    <location>
        <begin position="210"/>
        <end position="236"/>
    </location>
</feature>
<dbReference type="SUPFAM" id="SSF159594">
    <property type="entry name" value="XCC0632-like"/>
    <property type="match status" value="1"/>
</dbReference>
<feature type="domain" description="ABC-type transport auxiliary lipoprotein component" evidence="3">
    <location>
        <begin position="36"/>
        <end position="199"/>
    </location>
</feature>
<comment type="caution">
    <text evidence="4">The sequence shown here is derived from an EMBL/GenBank/DDBJ whole genome shotgun (WGS) entry which is preliminary data.</text>
</comment>
<dbReference type="Proteomes" id="UP001214521">
    <property type="component" value="Unassembled WGS sequence"/>
</dbReference>
<feature type="chain" id="PRO_5042571286" evidence="2">
    <location>
        <begin position="26"/>
        <end position="236"/>
    </location>
</feature>
<reference evidence="4" key="1">
    <citation type="submission" date="2022-07" db="EMBL/GenBank/DDBJ databases">
        <authorList>
            <consortium name="Clinical and Environmental Microbiology Branch: Whole genome sequencing antimicrobial resistance pathogens in the healthcare setting"/>
        </authorList>
    </citation>
    <scope>NUCLEOTIDE SEQUENCE</scope>
    <source>
        <strain evidence="4">Stenotrophomonas_maltophilia_2021CK-00905</strain>
    </source>
</reference>
<evidence type="ECO:0000313" key="5">
    <source>
        <dbReference type="Proteomes" id="UP001214521"/>
    </source>
</evidence>
<dbReference type="Gene3D" id="3.40.50.10610">
    <property type="entry name" value="ABC-type transport auxiliary lipoprotein component"/>
    <property type="match status" value="1"/>
</dbReference>
<evidence type="ECO:0000256" key="2">
    <source>
        <dbReference type="SAM" id="SignalP"/>
    </source>
</evidence>
<accession>A0AAI9C823</accession>
<dbReference type="RefSeq" id="WP_023093945.1">
    <property type="nucleotide sequence ID" value="NZ_CP197385.1"/>
</dbReference>
<evidence type="ECO:0000313" key="4">
    <source>
        <dbReference type="EMBL" id="EKT4439684.1"/>
    </source>
</evidence>
<sequence>MTHASRKLPATFAALLLAATLPACSILPKQAPAATYQLPLQHPAQARSGVHGPRADGPILVIHSPASNRVLDSDRVIIAQPDGRLAAWQGLRWADTAPVLLRDRLAEAFIQDGRLTVHVDSAAPAAELDLLGALRAFQVEQRGTAPVVAIRLDAQLAERDRAGAGVSRRFEVVHAAASKRETDVIAAFGAASDALAAQVVDWVLEQPTASATGSDARARHADLPSPAAAESSHSTR</sequence>
<organism evidence="4 5">
    <name type="scientific">Stenotrophomonas maltophilia</name>
    <name type="common">Pseudomonas maltophilia</name>
    <name type="synonym">Xanthomonas maltophilia</name>
    <dbReference type="NCBI Taxonomy" id="40324"/>
    <lineage>
        <taxon>Bacteria</taxon>
        <taxon>Pseudomonadati</taxon>
        <taxon>Pseudomonadota</taxon>
        <taxon>Gammaproteobacteria</taxon>
        <taxon>Lysobacterales</taxon>
        <taxon>Lysobacteraceae</taxon>
        <taxon>Stenotrophomonas</taxon>
        <taxon>Stenotrophomonas maltophilia group</taxon>
    </lineage>
</organism>
<dbReference type="EMBL" id="ABLOMU010000002">
    <property type="protein sequence ID" value="EKT4439684.1"/>
    <property type="molecule type" value="Genomic_DNA"/>
</dbReference>
<dbReference type="InterPro" id="IPR005586">
    <property type="entry name" value="ABC_trans_aux"/>
</dbReference>
<protein>
    <submittedName>
        <fullName evidence="4">Membrane integrity-associated transporter subunit PqiC</fullName>
    </submittedName>
</protein>
<evidence type="ECO:0000259" key="3">
    <source>
        <dbReference type="Pfam" id="PF03886"/>
    </source>
</evidence>
<dbReference type="AlphaFoldDB" id="A0AAI9C823"/>
<keyword evidence="2" id="KW-0732">Signal</keyword>
<name>A0AAI9C823_STEMA</name>
<gene>
    <name evidence="4" type="ORF">QEK83_000279</name>
</gene>
<dbReference type="Pfam" id="PF03886">
    <property type="entry name" value="ABC_trans_aux"/>
    <property type="match status" value="1"/>
</dbReference>
<proteinExistence type="predicted"/>
<feature type="signal peptide" evidence="2">
    <location>
        <begin position="1"/>
        <end position="25"/>
    </location>
</feature>